<sequence>MSDKKETKNVSGTFQIVEDDRKQELKSSKENELDEESLYYARIFMED</sequence>
<accession>A0ABU5J3C6</accession>
<gene>
    <name evidence="1" type="ORF">SM124_19610</name>
</gene>
<dbReference type="RefSeq" id="WP_322448223.1">
    <property type="nucleotide sequence ID" value="NZ_JAXOFX010000017.1"/>
</dbReference>
<evidence type="ECO:0000313" key="2">
    <source>
        <dbReference type="Proteomes" id="UP001290455"/>
    </source>
</evidence>
<evidence type="ECO:0000313" key="1">
    <source>
        <dbReference type="EMBL" id="MDZ5473931.1"/>
    </source>
</evidence>
<comment type="caution">
    <text evidence="1">The sequence shown here is derived from an EMBL/GenBank/DDBJ whole genome shotgun (WGS) entry which is preliminary data.</text>
</comment>
<protein>
    <submittedName>
        <fullName evidence="1">Uncharacterized protein</fullName>
    </submittedName>
</protein>
<name>A0ABU5J3C6_9BACI</name>
<dbReference type="EMBL" id="JAXOFX010000017">
    <property type="protein sequence ID" value="MDZ5473931.1"/>
    <property type="molecule type" value="Genomic_DNA"/>
</dbReference>
<proteinExistence type="predicted"/>
<keyword evidence="2" id="KW-1185">Reference proteome</keyword>
<reference evidence="1 2" key="1">
    <citation type="submission" date="2023-11" db="EMBL/GenBank/DDBJ databases">
        <title>Bacillus jintuensis, isolated from a mudflat on the Beibu Gulf coast.</title>
        <authorList>
            <person name="Li M."/>
        </authorList>
    </citation>
    <scope>NUCLEOTIDE SEQUENCE [LARGE SCALE GENOMIC DNA]</scope>
    <source>
        <strain evidence="1 2">31A1R</strain>
    </source>
</reference>
<dbReference type="Proteomes" id="UP001290455">
    <property type="component" value="Unassembled WGS sequence"/>
</dbReference>
<organism evidence="1 2">
    <name type="scientific">Robertmurraya mangrovi</name>
    <dbReference type="NCBI Taxonomy" id="3098077"/>
    <lineage>
        <taxon>Bacteria</taxon>
        <taxon>Bacillati</taxon>
        <taxon>Bacillota</taxon>
        <taxon>Bacilli</taxon>
        <taxon>Bacillales</taxon>
        <taxon>Bacillaceae</taxon>
        <taxon>Robertmurraya</taxon>
    </lineage>
</organism>